<keyword evidence="1" id="KW-1133">Transmembrane helix</keyword>
<keyword evidence="1" id="KW-0472">Membrane</keyword>
<evidence type="ECO:0000313" key="3">
    <source>
        <dbReference type="EMBL" id="MDJ1159215.1"/>
    </source>
</evidence>
<feature type="transmembrane region" description="Helical" evidence="1">
    <location>
        <begin position="20"/>
        <end position="42"/>
    </location>
</feature>
<keyword evidence="1" id="KW-0812">Transmembrane</keyword>
<reference evidence="3 4" key="1">
    <citation type="submission" date="2023-05" db="EMBL/GenBank/DDBJ databases">
        <title>Chelatococcus sp. nov., a moderately thermophilic bacterium isolated from hot spring microbial mat.</title>
        <authorList>
            <person name="Hu C.-J."/>
            <person name="Li W.-J."/>
        </authorList>
    </citation>
    <scope>NUCLEOTIDE SEQUENCE [LARGE SCALE GENOMIC DNA]</scope>
    <source>
        <strain evidence="3 4">SYSU G07232</strain>
    </source>
</reference>
<evidence type="ECO:0000256" key="1">
    <source>
        <dbReference type="SAM" id="Phobius"/>
    </source>
</evidence>
<evidence type="ECO:0000259" key="2">
    <source>
        <dbReference type="Pfam" id="PF07811"/>
    </source>
</evidence>
<keyword evidence="4" id="KW-1185">Reference proteome</keyword>
<dbReference type="Proteomes" id="UP001321492">
    <property type="component" value="Unassembled WGS sequence"/>
</dbReference>
<protein>
    <submittedName>
        <fullName evidence="3">Pilus assembly protein</fullName>
    </submittedName>
</protein>
<accession>A0ABT7AIK0</accession>
<organism evidence="3 4">
    <name type="scientific">Chelatococcus albus</name>
    <dbReference type="NCBI Taxonomy" id="3047466"/>
    <lineage>
        <taxon>Bacteria</taxon>
        <taxon>Pseudomonadati</taxon>
        <taxon>Pseudomonadota</taxon>
        <taxon>Alphaproteobacteria</taxon>
        <taxon>Hyphomicrobiales</taxon>
        <taxon>Chelatococcaceae</taxon>
        <taxon>Chelatococcus</taxon>
    </lineage>
</organism>
<dbReference type="EMBL" id="JASJEV010000007">
    <property type="protein sequence ID" value="MDJ1159215.1"/>
    <property type="molecule type" value="Genomic_DNA"/>
</dbReference>
<dbReference type="InterPro" id="IPR012495">
    <property type="entry name" value="TadE-like_dom"/>
</dbReference>
<sequence>MFTLLARLRSDEHGTALIEGAIVLPVLMLLAYGVFEFSNAFYAHHLMTTGIRDAARYLARTADPAAAASQARNLATTGTIDGSGRRRVSWWAPSDVAVAVQTIANPVDPATGERPYRGGNQISIVTVSTSPSYPGLGTLGFLGLSSFAVRASHRERVIGD</sequence>
<name>A0ABT7AIK0_9HYPH</name>
<dbReference type="Pfam" id="PF07811">
    <property type="entry name" value="TadE"/>
    <property type="match status" value="1"/>
</dbReference>
<dbReference type="RefSeq" id="WP_283741193.1">
    <property type="nucleotide sequence ID" value="NZ_JASJEV010000007.1"/>
</dbReference>
<comment type="caution">
    <text evidence="3">The sequence shown here is derived from an EMBL/GenBank/DDBJ whole genome shotgun (WGS) entry which is preliminary data.</text>
</comment>
<proteinExistence type="predicted"/>
<gene>
    <name evidence="3" type="ORF">QNA08_13315</name>
</gene>
<feature type="domain" description="TadE-like" evidence="2">
    <location>
        <begin position="14"/>
        <end position="56"/>
    </location>
</feature>
<evidence type="ECO:0000313" key="4">
    <source>
        <dbReference type="Proteomes" id="UP001321492"/>
    </source>
</evidence>